<keyword evidence="2" id="KW-1185">Reference proteome</keyword>
<sequence length="131" mass="14513">MVNKVINDNETKNLSHFPAGTAKLQKLIAEITPSKQELTPGQMLPESPAIEFMSHRVPSRCDSNTALTTPYASTPLPPNMLMLLRHPQDMPLILPLPLFTPYPTHCLPFLCSRSSLNHAQSSPDLTILMLV</sequence>
<name>A0A9Q3JGZ7_9BASI</name>
<dbReference type="EMBL" id="AVOT02072211">
    <property type="protein sequence ID" value="MBW0562242.1"/>
    <property type="molecule type" value="Genomic_DNA"/>
</dbReference>
<gene>
    <name evidence="1" type="ORF">O181_101957</name>
</gene>
<organism evidence="1 2">
    <name type="scientific">Austropuccinia psidii MF-1</name>
    <dbReference type="NCBI Taxonomy" id="1389203"/>
    <lineage>
        <taxon>Eukaryota</taxon>
        <taxon>Fungi</taxon>
        <taxon>Dikarya</taxon>
        <taxon>Basidiomycota</taxon>
        <taxon>Pucciniomycotina</taxon>
        <taxon>Pucciniomycetes</taxon>
        <taxon>Pucciniales</taxon>
        <taxon>Sphaerophragmiaceae</taxon>
        <taxon>Austropuccinia</taxon>
    </lineage>
</organism>
<evidence type="ECO:0000313" key="1">
    <source>
        <dbReference type="EMBL" id="MBW0562242.1"/>
    </source>
</evidence>
<protein>
    <submittedName>
        <fullName evidence="1">Uncharacterized protein</fullName>
    </submittedName>
</protein>
<accession>A0A9Q3JGZ7</accession>
<reference evidence="1" key="1">
    <citation type="submission" date="2021-03" db="EMBL/GenBank/DDBJ databases">
        <title>Draft genome sequence of rust myrtle Austropuccinia psidii MF-1, a brazilian biotype.</title>
        <authorList>
            <person name="Quecine M.C."/>
            <person name="Pachon D.M.R."/>
            <person name="Bonatelli M.L."/>
            <person name="Correr F.H."/>
            <person name="Franceschini L.M."/>
            <person name="Leite T.F."/>
            <person name="Margarido G.R.A."/>
            <person name="Almeida C.A."/>
            <person name="Ferrarezi J.A."/>
            <person name="Labate C.A."/>
        </authorList>
    </citation>
    <scope>NUCLEOTIDE SEQUENCE</scope>
    <source>
        <strain evidence="1">MF-1</strain>
    </source>
</reference>
<dbReference type="AlphaFoldDB" id="A0A9Q3JGZ7"/>
<dbReference type="Proteomes" id="UP000765509">
    <property type="component" value="Unassembled WGS sequence"/>
</dbReference>
<comment type="caution">
    <text evidence="1">The sequence shown here is derived from an EMBL/GenBank/DDBJ whole genome shotgun (WGS) entry which is preliminary data.</text>
</comment>
<evidence type="ECO:0000313" key="2">
    <source>
        <dbReference type="Proteomes" id="UP000765509"/>
    </source>
</evidence>
<proteinExistence type="predicted"/>